<evidence type="ECO:0000256" key="1">
    <source>
        <dbReference type="ARBA" id="ARBA00006479"/>
    </source>
</evidence>
<dbReference type="InterPro" id="IPR000600">
    <property type="entry name" value="ROK"/>
</dbReference>
<keyword evidence="3" id="KW-1185">Reference proteome</keyword>
<evidence type="ECO:0000313" key="2">
    <source>
        <dbReference type="EMBL" id="MCZ0703094.1"/>
    </source>
</evidence>
<organism evidence="2 3">
    <name type="scientific">Natronobacillus azotifigens</name>
    <dbReference type="NCBI Taxonomy" id="472978"/>
    <lineage>
        <taxon>Bacteria</taxon>
        <taxon>Bacillati</taxon>
        <taxon>Bacillota</taxon>
        <taxon>Bacilli</taxon>
        <taxon>Bacillales</taxon>
        <taxon>Bacillaceae</taxon>
        <taxon>Natronobacillus</taxon>
    </lineage>
</organism>
<reference evidence="2" key="1">
    <citation type="submission" date="2022-11" db="EMBL/GenBank/DDBJ databases">
        <title>WGS of Natronobacillus azotifigens 24KS-1, an anaerobic diazotrophic haloalkaliphile from soda-rich habitats.</title>
        <authorList>
            <person name="Sorokin D.Y."/>
            <person name="Merkel A.Y."/>
        </authorList>
    </citation>
    <scope>NUCLEOTIDE SEQUENCE</scope>
    <source>
        <strain evidence="2">24KS-1</strain>
    </source>
</reference>
<dbReference type="PANTHER" id="PTHR18964">
    <property type="entry name" value="ROK (REPRESSOR, ORF, KINASE) FAMILY"/>
    <property type="match status" value="1"/>
</dbReference>
<name>A0A9J6RCL3_9BACI</name>
<protein>
    <submittedName>
        <fullName evidence="2">ROK family protein</fullName>
    </submittedName>
</protein>
<accession>A0A9J6RCL3</accession>
<dbReference type="AlphaFoldDB" id="A0A9J6RCL3"/>
<dbReference type="RefSeq" id="WP_268779864.1">
    <property type="nucleotide sequence ID" value="NZ_JAPRAT010000012.1"/>
</dbReference>
<dbReference type="InterPro" id="IPR049874">
    <property type="entry name" value="ROK_cs"/>
</dbReference>
<dbReference type="Pfam" id="PF00480">
    <property type="entry name" value="ROK"/>
    <property type="match status" value="1"/>
</dbReference>
<comment type="similarity">
    <text evidence="1">Belongs to the ROK (NagC/XylR) family.</text>
</comment>
<dbReference type="Proteomes" id="UP001084197">
    <property type="component" value="Unassembled WGS sequence"/>
</dbReference>
<dbReference type="PROSITE" id="PS01125">
    <property type="entry name" value="ROK"/>
    <property type="match status" value="1"/>
</dbReference>
<dbReference type="Gene3D" id="3.30.420.40">
    <property type="match status" value="2"/>
</dbReference>
<dbReference type="SUPFAM" id="SSF53067">
    <property type="entry name" value="Actin-like ATPase domain"/>
    <property type="match status" value="1"/>
</dbReference>
<comment type="caution">
    <text evidence="2">The sequence shown here is derived from an EMBL/GenBank/DDBJ whole genome shotgun (WGS) entry which is preliminary data.</text>
</comment>
<dbReference type="PANTHER" id="PTHR18964:SF149">
    <property type="entry name" value="BIFUNCTIONAL UDP-N-ACETYLGLUCOSAMINE 2-EPIMERASE_N-ACETYLMANNOSAMINE KINASE"/>
    <property type="match status" value="1"/>
</dbReference>
<evidence type="ECO:0000313" key="3">
    <source>
        <dbReference type="Proteomes" id="UP001084197"/>
    </source>
</evidence>
<proteinExistence type="inferred from homology"/>
<dbReference type="InterPro" id="IPR043129">
    <property type="entry name" value="ATPase_NBD"/>
</dbReference>
<gene>
    <name evidence="2" type="ORF">OWO01_07705</name>
</gene>
<dbReference type="EMBL" id="JAPRAT010000012">
    <property type="protein sequence ID" value="MCZ0703094.1"/>
    <property type="molecule type" value="Genomic_DNA"/>
</dbReference>
<sequence>MTLAIGIDIGGTKTAIGVLNREGKLLSKVIIPTDQSVAPNIMMDRINTNMQQLINDLNISKKEIQGIGVGAPGPIDTKLGKIVCPPNLPGWNDFKLVEDLGRRVGLEVKLENDASLAGLAEMWIGTAKEEKDFLYMTISTGIGAGIIINGSLVAGSTGNAGEVGHMVVDPSYGTCKCGQKGCLEWIASGTAIARQGTDLLKKDVTTEEVFKMYFNKDVQIVEMVNDIFDRLGMACVSLINLLDINLLVLGGGVSKVGQPMISSIEKYIQNYALNPKARETKIKQASLGGDVGIIGAGALILRQ</sequence>